<evidence type="ECO:0000256" key="14">
    <source>
        <dbReference type="ARBA" id="ARBA00048407"/>
    </source>
</evidence>
<keyword evidence="6" id="KW-0285">Flavoprotein</keyword>
<evidence type="ECO:0000256" key="4">
    <source>
        <dbReference type="ARBA" id="ARBA00013076"/>
    </source>
</evidence>
<keyword evidence="9" id="KW-0560">Oxidoreductase</keyword>
<dbReference type="EMBL" id="FNNC01000006">
    <property type="protein sequence ID" value="SDW86683.1"/>
    <property type="molecule type" value="Genomic_DNA"/>
</dbReference>
<evidence type="ECO:0000256" key="7">
    <source>
        <dbReference type="ARBA" id="ARBA00022827"/>
    </source>
</evidence>
<dbReference type="Pfam" id="PF13434">
    <property type="entry name" value="Lys_Orn_oxgnase"/>
    <property type="match status" value="1"/>
</dbReference>
<sequence length="438" mass="50221">MAAETEVYDVLGIGIGPFNLGMAALLENVPEVNGIFLDENESFEWHGGMLLDGTSLQVPFLADLVTMADPKSPYSFLQYLQEKDRLYAFYFYEKFHIPRREYNDYCRWAAEKLSSCRFGRHVTNVSFLEESNMYKVEAVRSNDKTTEYYYTRHIVTGTGTKPSLPLWAEKGEDVCHSADYRYRRKDLLQKRSITVAGSGQSAAEVFYDLLKNRPEYGYSLRWYTRSSGFFPMEYSKLGLEHFSPEYISYFYHLDSYTKEQLLQKQDLLYKGISADTIAAVYDELYEQTIGGESEDIILQANTEVISTERMPGGKTKLSLKEINYGTEYTEETEALIAATGYQPSPQPFLKGIEASLQRDKHGRLQIDEKYRAVQAEKNRHVFIQNGEMHTHGVGAPDLGLGAHRNAVIINQIADREVYPVRAKNVFQQFEREKTGVFT</sequence>
<reference evidence="15 16" key="1">
    <citation type="submission" date="2016-10" db="EMBL/GenBank/DDBJ databases">
        <authorList>
            <person name="de Groot N.N."/>
        </authorList>
    </citation>
    <scope>NUCLEOTIDE SEQUENCE [LARGE SCALE GENOMIC DNA]</scope>
    <source>
        <strain evidence="15 16">DSM 23126</strain>
    </source>
</reference>
<evidence type="ECO:0000256" key="2">
    <source>
        <dbReference type="ARBA" id="ARBA00004924"/>
    </source>
</evidence>
<dbReference type="PANTHER" id="PTHR42802">
    <property type="entry name" value="MONOOXYGENASE"/>
    <property type="match status" value="1"/>
</dbReference>
<comment type="similarity">
    <text evidence="3">Belongs to the lysine N(6)-hydroxylase/L-ornithine N(5)-oxygenase family.</text>
</comment>
<evidence type="ECO:0000256" key="9">
    <source>
        <dbReference type="ARBA" id="ARBA00023002"/>
    </source>
</evidence>
<dbReference type="Gene3D" id="3.50.50.60">
    <property type="entry name" value="FAD/NAD(P)-binding domain"/>
    <property type="match status" value="1"/>
</dbReference>
<keyword evidence="16" id="KW-1185">Reference proteome</keyword>
<protein>
    <recommendedName>
        <fullName evidence="5">L-lysine N6-monooxygenase MbtG</fullName>
        <ecNumber evidence="4">1.14.13.59</ecNumber>
    </recommendedName>
    <alternativeName>
        <fullName evidence="13">Lysine 6-N-hydroxylase</fullName>
    </alternativeName>
    <alternativeName>
        <fullName evidence="12">Lysine N6-hydroxylase</fullName>
    </alternativeName>
    <alternativeName>
        <fullName evidence="10">Lysine-N-oxygenase</fullName>
    </alternativeName>
    <alternativeName>
        <fullName evidence="11">Mycobactin synthase protein G</fullName>
    </alternativeName>
</protein>
<dbReference type="EC" id="1.14.13.59" evidence="4"/>
<comment type="pathway">
    <text evidence="2">Siderophore biosynthesis.</text>
</comment>
<dbReference type="SUPFAM" id="SSF51905">
    <property type="entry name" value="FAD/NAD(P)-binding domain"/>
    <property type="match status" value="1"/>
</dbReference>
<evidence type="ECO:0000313" key="15">
    <source>
        <dbReference type="EMBL" id="SDW86683.1"/>
    </source>
</evidence>
<dbReference type="AlphaFoldDB" id="A0A1H2X1B4"/>
<comment type="cofactor">
    <cofactor evidence="1">
        <name>FAD</name>
        <dbReference type="ChEBI" id="CHEBI:57692"/>
    </cofactor>
</comment>
<evidence type="ECO:0000256" key="5">
    <source>
        <dbReference type="ARBA" id="ARBA00016406"/>
    </source>
</evidence>
<proteinExistence type="inferred from homology"/>
<gene>
    <name evidence="15" type="ORF">SAMN05421781_2600</name>
</gene>
<evidence type="ECO:0000256" key="1">
    <source>
        <dbReference type="ARBA" id="ARBA00001974"/>
    </source>
</evidence>
<dbReference type="GO" id="GO:0047091">
    <property type="term" value="F:L-lysine 6-monooxygenase (NADPH) activity"/>
    <property type="evidence" value="ECO:0007669"/>
    <property type="project" value="UniProtKB-EC"/>
</dbReference>
<evidence type="ECO:0000313" key="16">
    <source>
        <dbReference type="Proteomes" id="UP000199488"/>
    </source>
</evidence>
<dbReference type="STRING" id="1122204.SAMN05421781_2600"/>
<dbReference type="InterPro" id="IPR025700">
    <property type="entry name" value="Lys/Orn_oxygenase"/>
</dbReference>
<organism evidence="15 16">
    <name type="scientific">Marinococcus luteus</name>
    <dbReference type="NCBI Taxonomy" id="1122204"/>
    <lineage>
        <taxon>Bacteria</taxon>
        <taxon>Bacillati</taxon>
        <taxon>Bacillota</taxon>
        <taxon>Bacilli</taxon>
        <taxon>Bacillales</taxon>
        <taxon>Bacillaceae</taxon>
        <taxon>Marinococcus</taxon>
    </lineage>
</organism>
<dbReference type="InterPro" id="IPR036188">
    <property type="entry name" value="FAD/NAD-bd_sf"/>
</dbReference>
<dbReference type="Proteomes" id="UP000199488">
    <property type="component" value="Unassembled WGS sequence"/>
</dbReference>
<keyword evidence="7" id="KW-0274">FAD</keyword>
<evidence type="ECO:0000256" key="6">
    <source>
        <dbReference type="ARBA" id="ARBA00022630"/>
    </source>
</evidence>
<comment type="catalytic activity">
    <reaction evidence="14">
        <text>L-lysine + NADPH + O2 = N(6)-hydroxy-L-lysine + NADP(+) + H2O</text>
        <dbReference type="Rhea" id="RHEA:23228"/>
        <dbReference type="ChEBI" id="CHEBI:15377"/>
        <dbReference type="ChEBI" id="CHEBI:15379"/>
        <dbReference type="ChEBI" id="CHEBI:32551"/>
        <dbReference type="ChEBI" id="CHEBI:57783"/>
        <dbReference type="ChEBI" id="CHEBI:57820"/>
        <dbReference type="ChEBI" id="CHEBI:58349"/>
        <dbReference type="EC" id="1.14.13.59"/>
    </reaction>
</comment>
<evidence type="ECO:0000256" key="12">
    <source>
        <dbReference type="ARBA" id="ARBA00032493"/>
    </source>
</evidence>
<evidence type="ECO:0000256" key="10">
    <source>
        <dbReference type="ARBA" id="ARBA00029939"/>
    </source>
</evidence>
<evidence type="ECO:0000256" key="13">
    <source>
        <dbReference type="ARBA" id="ARBA00032738"/>
    </source>
</evidence>
<dbReference type="PANTHER" id="PTHR42802:SF1">
    <property type="entry name" value="L-ORNITHINE N(5)-MONOOXYGENASE"/>
    <property type="match status" value="1"/>
</dbReference>
<accession>A0A1H2X1B4</accession>
<evidence type="ECO:0000256" key="11">
    <source>
        <dbReference type="ARBA" id="ARBA00031158"/>
    </source>
</evidence>
<name>A0A1H2X1B4_9BACI</name>
<keyword evidence="8" id="KW-0521">NADP</keyword>
<evidence type="ECO:0000256" key="8">
    <source>
        <dbReference type="ARBA" id="ARBA00022857"/>
    </source>
</evidence>
<evidence type="ECO:0000256" key="3">
    <source>
        <dbReference type="ARBA" id="ARBA00007588"/>
    </source>
</evidence>